<dbReference type="PROSITE" id="PS50060">
    <property type="entry name" value="MAM_2"/>
    <property type="match status" value="3"/>
</dbReference>
<dbReference type="InterPro" id="IPR051560">
    <property type="entry name" value="MAM_domain-containing"/>
</dbReference>
<dbReference type="Gene3D" id="2.60.120.200">
    <property type="match status" value="3"/>
</dbReference>
<keyword evidence="3" id="KW-1185">Reference proteome</keyword>
<dbReference type="PANTHER" id="PTHR23282:SF101">
    <property type="entry name" value="MAM DOMAIN-CONTAINING PROTEIN"/>
    <property type="match status" value="1"/>
</dbReference>
<dbReference type="Pfam" id="PF00629">
    <property type="entry name" value="MAM"/>
    <property type="match status" value="3"/>
</dbReference>
<dbReference type="EMBL" id="JAZGQO010000010">
    <property type="protein sequence ID" value="KAK6177527.1"/>
    <property type="molecule type" value="Genomic_DNA"/>
</dbReference>
<dbReference type="Proteomes" id="UP001347796">
    <property type="component" value="Unassembled WGS sequence"/>
</dbReference>
<dbReference type="PANTHER" id="PTHR23282">
    <property type="entry name" value="APICAL ENDOSOMAL GLYCOPROTEIN PRECURSOR"/>
    <property type="match status" value="1"/>
</dbReference>
<organism evidence="2 3">
    <name type="scientific">Patella caerulea</name>
    <name type="common">Rayed Mediterranean limpet</name>
    <dbReference type="NCBI Taxonomy" id="87958"/>
    <lineage>
        <taxon>Eukaryota</taxon>
        <taxon>Metazoa</taxon>
        <taxon>Spiralia</taxon>
        <taxon>Lophotrochozoa</taxon>
        <taxon>Mollusca</taxon>
        <taxon>Gastropoda</taxon>
        <taxon>Patellogastropoda</taxon>
        <taxon>Patelloidea</taxon>
        <taxon>Patellidae</taxon>
        <taxon>Patella</taxon>
    </lineage>
</organism>
<accession>A0AAN8JHP8</accession>
<protein>
    <recommendedName>
        <fullName evidence="1">MAM domain-containing protein</fullName>
    </recommendedName>
</protein>
<dbReference type="SMART" id="SM00137">
    <property type="entry name" value="MAM"/>
    <property type="match status" value="3"/>
</dbReference>
<gene>
    <name evidence="2" type="ORF">SNE40_015611</name>
</gene>
<feature type="domain" description="MAM" evidence="1">
    <location>
        <begin position="198"/>
        <end position="358"/>
    </location>
</feature>
<reference evidence="2 3" key="1">
    <citation type="submission" date="2024-01" db="EMBL/GenBank/DDBJ databases">
        <title>The genome of the rayed Mediterranean limpet Patella caerulea (Linnaeus, 1758).</title>
        <authorList>
            <person name="Anh-Thu Weber A."/>
            <person name="Halstead-Nussloch G."/>
        </authorList>
    </citation>
    <scope>NUCLEOTIDE SEQUENCE [LARGE SCALE GENOMIC DNA]</scope>
    <source>
        <strain evidence="2">AATW-2023a</strain>
        <tissue evidence="2">Whole specimen</tissue>
    </source>
</reference>
<name>A0AAN8JHP8_PATCE</name>
<evidence type="ECO:0000313" key="3">
    <source>
        <dbReference type="Proteomes" id="UP001347796"/>
    </source>
</evidence>
<proteinExistence type="predicted"/>
<dbReference type="CDD" id="cd06263">
    <property type="entry name" value="MAM"/>
    <property type="match status" value="3"/>
</dbReference>
<dbReference type="GO" id="GO:0016020">
    <property type="term" value="C:membrane"/>
    <property type="evidence" value="ECO:0007669"/>
    <property type="project" value="InterPro"/>
</dbReference>
<feature type="domain" description="MAM" evidence="1">
    <location>
        <begin position="36"/>
        <end position="197"/>
    </location>
</feature>
<evidence type="ECO:0000313" key="2">
    <source>
        <dbReference type="EMBL" id="KAK6177527.1"/>
    </source>
</evidence>
<dbReference type="PRINTS" id="PR00020">
    <property type="entry name" value="MAMDOMAIN"/>
</dbReference>
<comment type="caution">
    <text evidence="2">The sequence shown here is derived from an EMBL/GenBank/DDBJ whole genome shotgun (WGS) entry which is preliminary data.</text>
</comment>
<dbReference type="SUPFAM" id="SSF49899">
    <property type="entry name" value="Concanavalin A-like lectins/glucanases"/>
    <property type="match status" value="3"/>
</dbReference>
<dbReference type="InterPro" id="IPR000998">
    <property type="entry name" value="MAM_dom"/>
</dbReference>
<dbReference type="InterPro" id="IPR013320">
    <property type="entry name" value="ConA-like_dom_sf"/>
</dbReference>
<dbReference type="AlphaFoldDB" id="A0AAN8JHP8"/>
<evidence type="ECO:0000259" key="1">
    <source>
        <dbReference type="PROSITE" id="PS50060"/>
    </source>
</evidence>
<sequence length="544" mass="60624">MVILLTLIALGDNNVIVDVEMETKIGQNIPTVNNDIDCTFDESYCGWKQATDDKFDWARQNGRTETLSTGPINDHTGGDGSYMYMEASIPQKPNHKARLESPEIFSSTSTPQCLSFWYHMYGKDIAQLNVYMKTAGALGDALWTRSGEEGDIWKRGVLTVDIGETSRSVVFEGVVGDGEVGDIAIDDVSLVEGECPDIGCNFDENICAWKQLKDDDFDWTRNEGKTPTNDTGPTADIKGDGFYMYIDASADPKFENATARLESQEIVSPAPEQCVSFWYHMYVGDGAQLNVYIKTAGALGNALWTKRGDQGDVWKQCYVQVPVGSSPYSVVFEGVKSGSNEGDIAIDDVTFVEGECPGNDCDFEKDYCAWTQWKNDDFDWARNIDGTQTTRTGPTADRTGGGSYMYLEGSFPRTENETAYLESKELMPTTPLCLSFWYHMNGRDIGSLILYKKTRELEKLWITTGDKGDFWRQGYVDLPQGARYTIVIQGIRGSGARSDIAIDDITFDDGECPGDYSLKSDLSIRVLNISYFILYRTHNFVINS</sequence>
<feature type="domain" description="MAM" evidence="1">
    <location>
        <begin position="359"/>
        <end position="514"/>
    </location>
</feature>